<reference evidence="2 3" key="1">
    <citation type="journal article" date="2014" name="Genome Announc.">
        <title>Draft Genome Sequence of Propane- and Butane-Oxidizing Actinobacterium Rhodococcus ruber IEGM 231.</title>
        <authorList>
            <person name="Ivshina I.B."/>
            <person name="Kuyukina M.S."/>
            <person name="Krivoruchko A.V."/>
            <person name="Barbe V."/>
            <person name="Fischer C."/>
        </authorList>
    </citation>
    <scope>NUCLEOTIDE SEQUENCE [LARGE SCALE GENOMIC DNA]</scope>
</reference>
<name>A0A098BRL7_9NOCA</name>
<dbReference type="EMBL" id="CCSD01000090">
    <property type="protein sequence ID" value="CDZ90877.1"/>
    <property type="molecule type" value="Genomic_DNA"/>
</dbReference>
<protein>
    <submittedName>
        <fullName evidence="2">Uncharacterized protein</fullName>
    </submittedName>
</protein>
<evidence type="ECO:0000313" key="3">
    <source>
        <dbReference type="Proteomes" id="UP000042997"/>
    </source>
</evidence>
<feature type="compositionally biased region" description="Basic and acidic residues" evidence="1">
    <location>
        <begin position="256"/>
        <end position="270"/>
    </location>
</feature>
<feature type="compositionally biased region" description="Basic and acidic residues" evidence="1">
    <location>
        <begin position="14"/>
        <end position="28"/>
    </location>
</feature>
<evidence type="ECO:0000313" key="2">
    <source>
        <dbReference type="EMBL" id="CDZ90877.1"/>
    </source>
</evidence>
<feature type="compositionally biased region" description="Basic and acidic residues" evidence="1">
    <location>
        <begin position="336"/>
        <end position="354"/>
    </location>
</feature>
<sequence length="1316" mass="139923">MTVPVGHPGGVGQIRRDLPEGHEREPAHLRKPVGAGRFGQPVRPADDQVRGPPHHRIGRVLQVQDPGEQPRGVGLPDRRAVVGEAHHQAVRVHRFDLGRARVSAVDELAPQAVRVGRADPQDAVDGVADRGDRAESALPRLGSEALPVHIQLRPMLGGLGEPPVVNPIDEHVAGGRGLLTVGEEGDPARHVRVLPRDEGDVAVVDELHHHRRGRIDPSRSGGRDDHEHLAVERVGAFELVDHDVGTRLGGVGGLESRVDPDRFPGRDTVDRGQLGGVETSADEVAPLVAEGVPRRERLGAPGLLGHERLRDSRPGLVVVDAEHPVQSRVGAPGQHTVDEHEHHQHHQQRTERTRGPRRYAQTPHQLPRDDPREFAQAAPGGDQGERDGGGEHQGPQIPAGRGALGVHQRGQLALLPRREHQRHQRREHGGDRDRHLDRPQHGQRRWPPRPLRQQPVAGPADGTSHPVADGDVDAADQPLEQPVARQQRRSQRPAEEQGREGDAGEIQAQRPPHLGGMGVAVTEFGDRVDDPALPGLYRRQPIDLGTDHRSPEQRRKCALVDLAQFGRRDREQTLHLDGVGALVDDPDPHPRHVARRAHAGEAGLLGARHRHQHPAGGLGEQGHERVRVLRQQDPAAGLAGQRGLDDRLRETALGQVVGGGDQAVARGGGEDLGEQPLPLEVDLRRDATEVIVLDLRPDRAVELVAGLPQQDERLARLEAEAGGDAAVHVVDHAEHGDDRGRQDRSGPGLVVEADVAAGDGNAELRAPVGETAHGLLELPHHARILGRAEVQAVGHGLRGGTGDGDVAVGLGEGELRAGVRVELGVAARSVGGERDPAAGLLVDADHARVGVLGEHRVAADVAVVLLGDPLAAAQLRRADHLQQGRLQFLGRLRPLQPRGGVRDERVLGLRALHRAVVHRALVRDGARRHVDDGLTVPVDDEPVAVGDLADHGGQHVPLLAHGHEGVDVLRGHDGAHALLGLAREHLGGGHAGRAHRNPLERDVHAAVAGGGQLGGRAGEAGAAEVLDADDELLAVEVEAALDEHLLGERIPHLHRRQLLAGLRGAGFLSGTGFVTVEGLRRQDGHAADAVEARARAEQDDLVARARRERQVQVLRAHRPGTQRIDQGVAGIGGVEDGFAADVGQAEGVAVTTDPADHAVDDAPGVGRVRGAEAQLVHDRDRTGTHRHDVADDAADTGRGTLVRLDVGRMVVGLDLEGDRPAVADVDDAGVLTDAREHRGPHLVGGGLPEVPQVHLGGLVGAVLGPHHRVHGQLGIRGTTAQDLPDAGVLVVLQSQLTEGLGDFGGFGGVGDGIHLR</sequence>
<accession>A0A098BRL7</accession>
<feature type="compositionally biased region" description="Basic and acidic residues" evidence="1">
    <location>
        <begin position="492"/>
        <end position="502"/>
    </location>
</feature>
<organism evidence="2 3">
    <name type="scientific">Rhodococcus ruber</name>
    <dbReference type="NCBI Taxonomy" id="1830"/>
    <lineage>
        <taxon>Bacteria</taxon>
        <taxon>Bacillati</taxon>
        <taxon>Actinomycetota</taxon>
        <taxon>Actinomycetes</taxon>
        <taxon>Mycobacteriales</taxon>
        <taxon>Nocardiaceae</taxon>
        <taxon>Rhodococcus</taxon>
    </lineage>
</organism>
<feature type="region of interest" description="Disordered" evidence="1">
    <location>
        <begin position="251"/>
        <end position="274"/>
    </location>
</feature>
<feature type="region of interest" description="Disordered" evidence="1">
    <location>
        <begin position="1"/>
        <end position="51"/>
    </location>
</feature>
<feature type="compositionally biased region" description="Basic and acidic residues" evidence="1">
    <location>
        <begin position="427"/>
        <end position="440"/>
    </location>
</feature>
<proteinExistence type="predicted"/>
<feature type="region of interest" description="Disordered" evidence="1">
    <location>
        <begin position="322"/>
        <end position="513"/>
    </location>
</feature>
<evidence type="ECO:0000256" key="1">
    <source>
        <dbReference type="SAM" id="MobiDB-lite"/>
    </source>
</evidence>
<gene>
    <name evidence="2" type="ORF">RHRU231_760036</name>
</gene>
<dbReference type="Proteomes" id="UP000042997">
    <property type="component" value="Unassembled WGS sequence"/>
</dbReference>